<proteinExistence type="predicted"/>
<protein>
    <submittedName>
        <fullName evidence="2">Uncharacterized protein</fullName>
    </submittedName>
</protein>
<evidence type="ECO:0000256" key="1">
    <source>
        <dbReference type="SAM" id="MobiDB-lite"/>
    </source>
</evidence>
<organism evidence="2 3">
    <name type="scientific">Eumeta variegata</name>
    <name type="common">Bagworm moth</name>
    <name type="synonym">Eumeta japonica</name>
    <dbReference type="NCBI Taxonomy" id="151549"/>
    <lineage>
        <taxon>Eukaryota</taxon>
        <taxon>Metazoa</taxon>
        <taxon>Ecdysozoa</taxon>
        <taxon>Arthropoda</taxon>
        <taxon>Hexapoda</taxon>
        <taxon>Insecta</taxon>
        <taxon>Pterygota</taxon>
        <taxon>Neoptera</taxon>
        <taxon>Endopterygota</taxon>
        <taxon>Lepidoptera</taxon>
        <taxon>Glossata</taxon>
        <taxon>Ditrysia</taxon>
        <taxon>Tineoidea</taxon>
        <taxon>Psychidae</taxon>
        <taxon>Oiketicinae</taxon>
        <taxon>Eumeta</taxon>
    </lineage>
</organism>
<comment type="caution">
    <text evidence="2">The sequence shown here is derived from an EMBL/GenBank/DDBJ whole genome shotgun (WGS) entry which is preliminary data.</text>
</comment>
<name>A0A4C1SWD7_EUMVA</name>
<dbReference type="Proteomes" id="UP000299102">
    <property type="component" value="Unassembled WGS sequence"/>
</dbReference>
<evidence type="ECO:0000313" key="2">
    <source>
        <dbReference type="EMBL" id="GBP05341.1"/>
    </source>
</evidence>
<evidence type="ECO:0000313" key="3">
    <source>
        <dbReference type="Proteomes" id="UP000299102"/>
    </source>
</evidence>
<gene>
    <name evidence="2" type="ORF">EVAR_76773_1</name>
</gene>
<feature type="compositionally biased region" description="Polar residues" evidence="1">
    <location>
        <begin position="48"/>
        <end position="61"/>
    </location>
</feature>
<dbReference type="EMBL" id="BGZK01000017">
    <property type="protein sequence ID" value="GBP05341.1"/>
    <property type="molecule type" value="Genomic_DNA"/>
</dbReference>
<sequence length="119" mass="12673">MVLEGQKIELPGHPPEQAIRKGEAPRISGSAPAGSGNRRTGDRRRGQSKNQSCQARRQRATVTGASVMIGAAKGCATDFEVGGDRRITAQMQSQGGTSRTVGIRCGRERTAARERRIAS</sequence>
<reference evidence="2 3" key="1">
    <citation type="journal article" date="2019" name="Commun. Biol.">
        <title>The bagworm genome reveals a unique fibroin gene that provides high tensile strength.</title>
        <authorList>
            <person name="Kono N."/>
            <person name="Nakamura H."/>
            <person name="Ohtoshi R."/>
            <person name="Tomita M."/>
            <person name="Numata K."/>
            <person name="Arakawa K."/>
        </authorList>
    </citation>
    <scope>NUCLEOTIDE SEQUENCE [LARGE SCALE GENOMIC DNA]</scope>
</reference>
<keyword evidence="3" id="KW-1185">Reference proteome</keyword>
<dbReference type="AlphaFoldDB" id="A0A4C1SWD7"/>
<accession>A0A4C1SWD7</accession>
<feature type="region of interest" description="Disordered" evidence="1">
    <location>
        <begin position="1"/>
        <end position="61"/>
    </location>
</feature>